<protein>
    <submittedName>
        <fullName evidence="2">Uncharacterized protein</fullName>
    </submittedName>
</protein>
<sequence length="95" mass="9829">MTKVDFAAGWAKLWAALSGAVPGLAGILAVLGTAVAAYAVAKFIIAKRKGSGNPKELGWMLAISALIIIPNVVIPLVLKFASFIVNFVIGLFSGM</sequence>
<reference evidence="2 3" key="1">
    <citation type="submission" date="2016-06" db="EMBL/GenBank/DDBJ databases">
        <title>Genome sequence of Oerskovia enterophila DSM 43852.</title>
        <authorList>
            <person name="Poehlein A."/>
            <person name="Jag V."/>
            <person name="Bengelsdorf F.R."/>
            <person name="Daniel R."/>
            <person name="Duerre P."/>
        </authorList>
    </citation>
    <scope>NUCLEOTIDE SEQUENCE [LARGE SCALE GENOMIC DNA]</scope>
    <source>
        <strain evidence="2 3">DSM 43852</strain>
    </source>
</reference>
<keyword evidence="1" id="KW-1133">Transmembrane helix</keyword>
<keyword evidence="1" id="KW-0472">Membrane</keyword>
<keyword evidence="1" id="KW-0812">Transmembrane</keyword>
<accession>A0ABX2YAP9</accession>
<feature type="transmembrane region" description="Helical" evidence="1">
    <location>
        <begin position="57"/>
        <end position="89"/>
    </location>
</feature>
<proteinExistence type="predicted"/>
<keyword evidence="3" id="KW-1185">Reference proteome</keyword>
<gene>
    <name evidence="2" type="ORF">OERS_03910</name>
</gene>
<evidence type="ECO:0000313" key="3">
    <source>
        <dbReference type="Proteomes" id="UP000093412"/>
    </source>
</evidence>
<dbReference type="RefSeq" id="WP_068623957.1">
    <property type="nucleotide sequence ID" value="NZ_MAQA01000003.1"/>
</dbReference>
<name>A0ABX2YAP9_9CELL</name>
<dbReference type="EMBL" id="MAQA01000003">
    <property type="protein sequence ID" value="OCI32799.1"/>
    <property type="molecule type" value="Genomic_DNA"/>
</dbReference>
<evidence type="ECO:0000313" key="2">
    <source>
        <dbReference type="EMBL" id="OCI32799.1"/>
    </source>
</evidence>
<organism evidence="2 3">
    <name type="scientific">Oerskovia enterophila</name>
    <dbReference type="NCBI Taxonomy" id="43678"/>
    <lineage>
        <taxon>Bacteria</taxon>
        <taxon>Bacillati</taxon>
        <taxon>Actinomycetota</taxon>
        <taxon>Actinomycetes</taxon>
        <taxon>Micrococcales</taxon>
        <taxon>Cellulomonadaceae</taxon>
        <taxon>Oerskovia</taxon>
    </lineage>
</organism>
<dbReference type="Proteomes" id="UP000093412">
    <property type="component" value="Unassembled WGS sequence"/>
</dbReference>
<evidence type="ECO:0000256" key="1">
    <source>
        <dbReference type="SAM" id="Phobius"/>
    </source>
</evidence>
<comment type="caution">
    <text evidence="2">The sequence shown here is derived from an EMBL/GenBank/DDBJ whole genome shotgun (WGS) entry which is preliminary data.</text>
</comment>
<feature type="transmembrane region" description="Helical" evidence="1">
    <location>
        <begin position="20"/>
        <end position="45"/>
    </location>
</feature>